<accession>A0ABT8GGD7</accession>
<organism evidence="4 5">
    <name type="scientific">Demequina muriae</name>
    <dbReference type="NCBI Taxonomy" id="3051664"/>
    <lineage>
        <taxon>Bacteria</taxon>
        <taxon>Bacillati</taxon>
        <taxon>Actinomycetota</taxon>
        <taxon>Actinomycetes</taxon>
        <taxon>Micrococcales</taxon>
        <taxon>Demequinaceae</taxon>
        <taxon>Demequina</taxon>
    </lineage>
</organism>
<evidence type="ECO:0000256" key="1">
    <source>
        <dbReference type="SAM" id="MobiDB-lite"/>
    </source>
</evidence>
<feature type="compositionally biased region" description="Acidic residues" evidence="1">
    <location>
        <begin position="696"/>
        <end position="715"/>
    </location>
</feature>
<comment type="caution">
    <text evidence="4">The sequence shown here is derived from an EMBL/GenBank/DDBJ whole genome shotgun (WGS) entry which is preliminary data.</text>
</comment>
<evidence type="ECO:0000256" key="3">
    <source>
        <dbReference type="SAM" id="SignalP"/>
    </source>
</evidence>
<evidence type="ECO:0000256" key="2">
    <source>
        <dbReference type="SAM" id="Phobius"/>
    </source>
</evidence>
<dbReference type="Proteomes" id="UP001172708">
    <property type="component" value="Unassembled WGS sequence"/>
</dbReference>
<keyword evidence="2" id="KW-0812">Transmembrane</keyword>
<dbReference type="EMBL" id="JAUHQA010000001">
    <property type="protein sequence ID" value="MDN4480490.1"/>
    <property type="molecule type" value="Genomic_DNA"/>
</dbReference>
<feature type="signal peptide" evidence="3">
    <location>
        <begin position="1"/>
        <end position="25"/>
    </location>
</feature>
<proteinExistence type="predicted"/>
<keyword evidence="5" id="KW-1185">Reference proteome</keyword>
<feature type="region of interest" description="Disordered" evidence="1">
    <location>
        <begin position="655"/>
        <end position="724"/>
    </location>
</feature>
<sequence length="724" mass="73174">MSRIVAALAASLVLLTAAGPAAVGAEVPDPTPSASSSADARTPELRDQTGMLTARLVDLASPALDPSARLSATITATNRGALPVDGVVLELALTDQPLRDRDALDAFLDDPSAFSSRLAAQQPEPPVETSAETTASTPADLLGAVGDEDDAAAEPEPEGVTIAAGASRTITVGATPTELGLPAGRWGVYGAVLTLMTADGAIAVDAVPLTWQGTAVPELTLTTLSTAAGTANRVATHLGASNVAGVTTAVDPAPVTNAMAFDSGLVERETWRLASGSPDLTSLAHAGETTLMDLALSMPAGTNLASIGTAPWLAVPSGIDASSTRAATELGAGAVLALPEAEGFEALEEQADAAVAQAGDALVLVPDARLSEAITEYRPGTEAARARVLAESALLADEADGAPVLAVIDDSWRPGSSTPSGTLESLMTAPWVDPLPVSGLLETDAADVTLPTTVATDADLDAADVAALAGALERLTTLSSATTSPSTALADWGTDLLQGASVTYRGDPGLRDAAVSAALARVDATLASLRIAESSDLNLLAESGEIPVTIVNGLDHDVAVRVDLTSFSPNLQVLATPTITVPAGAEGASLVPVEAVSSANVRVAVVLRSTEGLPASEAQTFAVRVRADWGNAATAVFSVLLVLLLVAGLVRTARRGRRDTRAEPAPAPATEPDSETENVPFEDDDEASDDVKPSAEGDEPAAEGDDPGEPDEDAPQVDRGTGRD</sequence>
<keyword evidence="2" id="KW-1133">Transmembrane helix</keyword>
<name>A0ABT8GGD7_9MICO</name>
<dbReference type="Pfam" id="PF19516">
    <property type="entry name" value="DUF6049"/>
    <property type="match status" value="1"/>
</dbReference>
<feature type="chain" id="PRO_5047020893" evidence="3">
    <location>
        <begin position="26"/>
        <end position="724"/>
    </location>
</feature>
<reference evidence="4" key="1">
    <citation type="submission" date="2023-06" db="EMBL/GenBank/DDBJ databases">
        <title>Egi l300058.</title>
        <authorList>
            <person name="Gao L."/>
            <person name="Fang B.-Z."/>
            <person name="Li W.-J."/>
        </authorList>
    </citation>
    <scope>NUCLEOTIDE SEQUENCE</scope>
    <source>
        <strain evidence="4">EGI L300058</strain>
    </source>
</reference>
<feature type="region of interest" description="Disordered" evidence="1">
    <location>
        <begin position="116"/>
        <end position="135"/>
    </location>
</feature>
<evidence type="ECO:0000313" key="4">
    <source>
        <dbReference type="EMBL" id="MDN4480490.1"/>
    </source>
</evidence>
<protein>
    <submittedName>
        <fullName evidence="4">DUF6049 family protein</fullName>
    </submittedName>
</protein>
<dbReference type="InterPro" id="IPR046112">
    <property type="entry name" value="DUF6049"/>
</dbReference>
<gene>
    <name evidence="4" type="ORF">QQX02_06085</name>
</gene>
<feature type="transmembrane region" description="Helical" evidence="2">
    <location>
        <begin position="629"/>
        <end position="650"/>
    </location>
</feature>
<dbReference type="RefSeq" id="WP_301141901.1">
    <property type="nucleotide sequence ID" value="NZ_JAUHQA010000001.1"/>
</dbReference>
<feature type="region of interest" description="Disordered" evidence="1">
    <location>
        <begin position="23"/>
        <end position="44"/>
    </location>
</feature>
<feature type="compositionally biased region" description="Acidic residues" evidence="1">
    <location>
        <begin position="672"/>
        <end position="688"/>
    </location>
</feature>
<evidence type="ECO:0000313" key="5">
    <source>
        <dbReference type="Proteomes" id="UP001172708"/>
    </source>
</evidence>
<keyword evidence="2" id="KW-0472">Membrane</keyword>
<feature type="compositionally biased region" description="Low complexity" evidence="1">
    <location>
        <begin position="23"/>
        <end position="40"/>
    </location>
</feature>
<keyword evidence="3" id="KW-0732">Signal</keyword>